<protein>
    <submittedName>
        <fullName evidence="2">Uncharacterized protein</fullName>
    </submittedName>
</protein>
<comment type="caution">
    <text evidence="2">The sequence shown here is derived from an EMBL/GenBank/DDBJ whole genome shotgun (WGS) entry which is preliminary data.</text>
</comment>
<name>A0A846LHJ3_9ACTN</name>
<gene>
    <name evidence="2" type="ORF">FB380_001177</name>
    <name evidence="1" type="ORF">GCM10011589_01470</name>
</gene>
<reference evidence="2 3" key="3">
    <citation type="submission" date="2020-02" db="EMBL/GenBank/DDBJ databases">
        <title>Sequencing the genomes of 1000 actinobacteria strains.</title>
        <authorList>
            <person name="Klenk H.-P."/>
        </authorList>
    </citation>
    <scope>NUCLEOTIDE SEQUENCE [LARGE SCALE GENOMIC DNA]</scope>
    <source>
        <strain evidence="2 3">DSM 45201</strain>
    </source>
</reference>
<reference evidence="1" key="1">
    <citation type="journal article" date="2014" name="Int. J. Syst. Evol. Microbiol.">
        <title>Complete genome of a new Firmicutes species belonging to the dominant human colonic microbiota ('Ruminococcus bicirculans') reveals two chromosomes and a selective capacity to utilize plant glucans.</title>
        <authorList>
            <consortium name="NISC Comparative Sequencing Program"/>
            <person name="Wegmann U."/>
            <person name="Louis P."/>
            <person name="Goesmann A."/>
            <person name="Henrissat B."/>
            <person name="Duncan S.H."/>
            <person name="Flint H.J."/>
        </authorList>
    </citation>
    <scope>NUCLEOTIDE SEQUENCE</scope>
    <source>
        <strain evidence="1">CGMCC 4.5581</strain>
    </source>
</reference>
<reference evidence="1" key="4">
    <citation type="submission" date="2024-05" db="EMBL/GenBank/DDBJ databases">
        <authorList>
            <person name="Sun Q."/>
            <person name="Zhou Y."/>
        </authorList>
    </citation>
    <scope>NUCLEOTIDE SEQUENCE</scope>
    <source>
        <strain evidence="1">CGMCC 4.5581</strain>
    </source>
</reference>
<accession>A0A846LHJ3</accession>
<dbReference type="EMBL" id="BMMI01000001">
    <property type="protein sequence ID" value="GGL48664.1"/>
    <property type="molecule type" value="Genomic_DNA"/>
</dbReference>
<evidence type="ECO:0000313" key="3">
    <source>
        <dbReference type="Proteomes" id="UP000552836"/>
    </source>
</evidence>
<evidence type="ECO:0000313" key="4">
    <source>
        <dbReference type="Proteomes" id="UP000648663"/>
    </source>
</evidence>
<dbReference type="AlphaFoldDB" id="A0A846LHJ3"/>
<evidence type="ECO:0000313" key="1">
    <source>
        <dbReference type="EMBL" id="GGL48664.1"/>
    </source>
</evidence>
<proteinExistence type="predicted"/>
<reference evidence="4" key="2">
    <citation type="journal article" date="2019" name="Int. J. Syst. Evol. Microbiol.">
        <title>The Global Catalogue of Microorganisms (GCM) 10K type strain sequencing project: providing services to taxonomists for standard genome sequencing and annotation.</title>
        <authorList>
            <consortium name="The Broad Institute Genomics Platform"/>
            <consortium name="The Broad Institute Genome Sequencing Center for Infectious Disease"/>
            <person name="Wu L."/>
            <person name="Ma J."/>
        </authorList>
    </citation>
    <scope>NUCLEOTIDE SEQUENCE [LARGE SCALE GENOMIC DNA]</scope>
    <source>
        <strain evidence="4">CGMCC 4.5581</strain>
    </source>
</reference>
<dbReference type="RefSeq" id="WP_166754269.1">
    <property type="nucleotide sequence ID" value="NZ_BAABJU010000001.1"/>
</dbReference>
<sequence length="159" mass="16415">MAARKKSSAGPAPRLGHGEFVAYPGGPTAIYDLLERLSAVAGDSPDFGTPGISLDRKRLTVRWYGDLPAPAQAVLADPGCEVTVQQTEFRPGDLRTEAERLLREHPDVLAAATARPEGDGVEVLVPPAVADPAGGAQQAVAAIDSAVPLFADVGDTPPA</sequence>
<keyword evidence="4" id="KW-1185">Reference proteome</keyword>
<dbReference type="Proteomes" id="UP000552836">
    <property type="component" value="Unassembled WGS sequence"/>
</dbReference>
<organism evidence="2 3">
    <name type="scientific">Modestobacter marinus</name>
    <dbReference type="NCBI Taxonomy" id="477641"/>
    <lineage>
        <taxon>Bacteria</taxon>
        <taxon>Bacillati</taxon>
        <taxon>Actinomycetota</taxon>
        <taxon>Actinomycetes</taxon>
        <taxon>Geodermatophilales</taxon>
        <taxon>Geodermatophilaceae</taxon>
        <taxon>Modestobacter</taxon>
    </lineage>
</organism>
<evidence type="ECO:0000313" key="2">
    <source>
        <dbReference type="EMBL" id="NIH66731.1"/>
    </source>
</evidence>
<dbReference type="Proteomes" id="UP000648663">
    <property type="component" value="Unassembled WGS sequence"/>
</dbReference>
<dbReference type="EMBL" id="JAAMPA010000001">
    <property type="protein sequence ID" value="NIH66731.1"/>
    <property type="molecule type" value="Genomic_DNA"/>
</dbReference>